<dbReference type="EMBL" id="KE503208">
    <property type="protein sequence ID" value="EPX70487.1"/>
    <property type="molecule type" value="Genomic_DNA"/>
</dbReference>
<dbReference type="PANTHER" id="PTHR37845">
    <property type="entry name" value="SEQUENCE ORPHAN"/>
    <property type="match status" value="1"/>
</dbReference>
<keyword evidence="1" id="KW-1133">Transmembrane helix</keyword>
<evidence type="ECO:0000313" key="2">
    <source>
        <dbReference type="EMBL" id="EPX70487.1"/>
    </source>
</evidence>
<accession>S9PR68</accession>
<dbReference type="eggNOG" id="ENOG502QWAD">
    <property type="taxonomic scope" value="Eukaryota"/>
</dbReference>
<gene>
    <name evidence="2" type="ORF">SOCG_04719</name>
</gene>
<dbReference type="Proteomes" id="UP000016088">
    <property type="component" value="Unassembled WGS sequence"/>
</dbReference>
<organism evidence="2 3">
    <name type="scientific">Schizosaccharomyces octosporus (strain yFS286)</name>
    <name type="common">Fission yeast</name>
    <name type="synonym">Octosporomyces octosporus</name>
    <dbReference type="NCBI Taxonomy" id="483514"/>
    <lineage>
        <taxon>Eukaryota</taxon>
        <taxon>Fungi</taxon>
        <taxon>Dikarya</taxon>
        <taxon>Ascomycota</taxon>
        <taxon>Taphrinomycotina</taxon>
        <taxon>Schizosaccharomycetes</taxon>
        <taxon>Schizosaccharomycetales</taxon>
        <taxon>Schizosaccharomycetaceae</taxon>
        <taxon>Schizosaccharomyces</taxon>
    </lineage>
</organism>
<dbReference type="OMA" id="RRNWFIS"/>
<feature type="transmembrane region" description="Helical" evidence="1">
    <location>
        <begin position="76"/>
        <end position="96"/>
    </location>
</feature>
<sequence>MTMNHQSPVHANKPPSSNFWKRIGIDAMAATTASAMVSPFILTIDRSIVENTSGRSSLLQSVGRSFKRILSRPHSFIFSLPFALVFSIYSGTYMTANTIDTIDNVRYSNPVYKAETTGFVKFTSVTAANSGLSILKDSFFTKFWGTGTPRPLGWQSYGLYGLRDALTIAFSFNVPPIIASYLPGGLVTAQLATPCIVQLISTPLHLMALDIYNRGGPNITVANRIAQIRKNLLKSTFARVIRILPAFGVGGVTNRKLRTTYLDALQERARNSQQLASV</sequence>
<evidence type="ECO:0000313" key="3">
    <source>
        <dbReference type="Proteomes" id="UP000016088"/>
    </source>
</evidence>
<proteinExistence type="predicted"/>
<keyword evidence="1" id="KW-0472">Membrane</keyword>
<dbReference type="AlphaFoldDB" id="S9PR68"/>
<name>S9PR68_SCHOY</name>
<reference evidence="2 3" key="1">
    <citation type="journal article" date="2011" name="Science">
        <title>Comparative functional genomics of the fission yeasts.</title>
        <authorList>
            <person name="Rhind N."/>
            <person name="Chen Z."/>
            <person name="Yassour M."/>
            <person name="Thompson D.A."/>
            <person name="Haas B.J."/>
            <person name="Habib N."/>
            <person name="Wapinski I."/>
            <person name="Roy S."/>
            <person name="Lin M.F."/>
            <person name="Heiman D.I."/>
            <person name="Young S.K."/>
            <person name="Furuya K."/>
            <person name="Guo Y."/>
            <person name="Pidoux A."/>
            <person name="Chen H.M."/>
            <person name="Robbertse B."/>
            <person name="Goldberg J.M."/>
            <person name="Aoki K."/>
            <person name="Bayne E.H."/>
            <person name="Berlin A.M."/>
            <person name="Desjardins C.A."/>
            <person name="Dobbs E."/>
            <person name="Dukaj L."/>
            <person name="Fan L."/>
            <person name="FitzGerald M.G."/>
            <person name="French C."/>
            <person name="Gujja S."/>
            <person name="Hansen K."/>
            <person name="Keifenheim D."/>
            <person name="Levin J.Z."/>
            <person name="Mosher R.A."/>
            <person name="Mueller C.A."/>
            <person name="Pfiffner J."/>
            <person name="Priest M."/>
            <person name="Russ C."/>
            <person name="Smialowska A."/>
            <person name="Swoboda P."/>
            <person name="Sykes S.M."/>
            <person name="Vaughn M."/>
            <person name="Vengrova S."/>
            <person name="Yoder R."/>
            <person name="Zeng Q."/>
            <person name="Allshire R."/>
            <person name="Baulcombe D."/>
            <person name="Birren B.W."/>
            <person name="Brown W."/>
            <person name="Ekwall K."/>
            <person name="Kellis M."/>
            <person name="Leatherwood J."/>
            <person name="Levin H."/>
            <person name="Margalit H."/>
            <person name="Martienssen R."/>
            <person name="Nieduszynski C.A."/>
            <person name="Spatafora J.W."/>
            <person name="Friedman N."/>
            <person name="Dalgaard J.Z."/>
            <person name="Baumann P."/>
            <person name="Niki H."/>
            <person name="Regev A."/>
            <person name="Nusbaum C."/>
        </authorList>
    </citation>
    <scope>NUCLEOTIDE SEQUENCE [LARGE SCALE GENOMIC DNA]</scope>
    <source>
        <strain evidence="3">yFS286</strain>
    </source>
</reference>
<dbReference type="OrthoDB" id="275936at2759"/>
<dbReference type="GO" id="GO:0005739">
    <property type="term" value="C:mitochondrion"/>
    <property type="evidence" value="ECO:0007669"/>
    <property type="project" value="TreeGrafter"/>
</dbReference>
<keyword evidence="1" id="KW-0812">Transmembrane</keyword>
<dbReference type="HOGENOM" id="CLU_054095_2_0_1"/>
<evidence type="ECO:0000256" key="1">
    <source>
        <dbReference type="SAM" id="Phobius"/>
    </source>
</evidence>
<dbReference type="PANTHER" id="PTHR37845:SF1">
    <property type="entry name" value="SEQUENCE ORPHAN"/>
    <property type="match status" value="1"/>
</dbReference>
<dbReference type="GeneID" id="25033681"/>
<keyword evidence="3" id="KW-1185">Reference proteome</keyword>
<protein>
    <submittedName>
        <fullName evidence="2">Uncharacterized protein</fullName>
    </submittedName>
</protein>
<dbReference type="VEuPathDB" id="FungiDB:SOCG_04719"/>
<dbReference type="InterPro" id="IPR038781">
    <property type="entry name" value="C365.16-ike"/>
</dbReference>
<dbReference type="RefSeq" id="XP_013020765.1">
    <property type="nucleotide sequence ID" value="XM_013165311.1"/>
</dbReference>